<evidence type="ECO:0000313" key="3">
    <source>
        <dbReference type="EMBL" id="MBB5516265.1"/>
    </source>
</evidence>
<dbReference type="GO" id="GO:0005737">
    <property type="term" value="C:cytoplasm"/>
    <property type="evidence" value="ECO:0007669"/>
    <property type="project" value="TreeGrafter"/>
</dbReference>
<dbReference type="AlphaFoldDB" id="A0A840X335"/>
<sequence length="247" mass="25734">MDLDALARHIAADRRARAPFVDFPIPDIATGYDVQDRVTALSGPVGGYKIGWNSPALLERYHVSEPAVARVMAADIRDGAAALDPGDYATLMLEPEIAAILATDLPSRAGPWTADAILPYIARFTPAFEVLDRRQGESVHAPSIIAANVFNAGAVVGEPGQGCESDLTGHATLTIGGEERLSAENTAPQPPAEAAAFIATVMQSRGQVLAQGQILLCGTHAGLQSIAPGQEAVFAIAGLGEARLTYG</sequence>
<dbReference type="SUPFAM" id="SSF56529">
    <property type="entry name" value="FAH"/>
    <property type="match status" value="1"/>
</dbReference>
<keyword evidence="4" id="KW-1185">Reference proteome</keyword>
<evidence type="ECO:0000313" key="4">
    <source>
        <dbReference type="Proteomes" id="UP000553766"/>
    </source>
</evidence>
<gene>
    <name evidence="3" type="ORF">FHS89_002291</name>
</gene>
<dbReference type="InterPro" id="IPR011234">
    <property type="entry name" value="Fumarylacetoacetase-like_C"/>
</dbReference>
<proteinExistence type="predicted"/>
<keyword evidence="1" id="KW-0456">Lyase</keyword>
<dbReference type="GO" id="GO:0008684">
    <property type="term" value="F:2-oxopent-4-enoate hydratase activity"/>
    <property type="evidence" value="ECO:0007669"/>
    <property type="project" value="TreeGrafter"/>
</dbReference>
<dbReference type="Gene3D" id="3.90.850.10">
    <property type="entry name" value="Fumarylacetoacetase-like, C-terminal domain"/>
    <property type="match status" value="1"/>
</dbReference>
<dbReference type="EMBL" id="JACIJS010000006">
    <property type="protein sequence ID" value="MBB5516265.1"/>
    <property type="molecule type" value="Genomic_DNA"/>
</dbReference>
<dbReference type="InterPro" id="IPR036663">
    <property type="entry name" value="Fumarylacetoacetase_C_sf"/>
</dbReference>
<evidence type="ECO:0000259" key="2">
    <source>
        <dbReference type="Pfam" id="PF01557"/>
    </source>
</evidence>
<evidence type="ECO:0000256" key="1">
    <source>
        <dbReference type="ARBA" id="ARBA00023239"/>
    </source>
</evidence>
<organism evidence="3 4">
    <name type="scientific">Rubricella aquisinus</name>
    <dbReference type="NCBI Taxonomy" id="2028108"/>
    <lineage>
        <taxon>Bacteria</taxon>
        <taxon>Pseudomonadati</taxon>
        <taxon>Pseudomonadota</taxon>
        <taxon>Alphaproteobacteria</taxon>
        <taxon>Rhodobacterales</taxon>
        <taxon>Paracoccaceae</taxon>
        <taxon>Rubricella</taxon>
    </lineage>
</organism>
<reference evidence="3 4" key="1">
    <citation type="submission" date="2020-08" db="EMBL/GenBank/DDBJ databases">
        <title>Genomic Encyclopedia of Type Strains, Phase IV (KMG-IV): sequencing the most valuable type-strain genomes for metagenomic binning, comparative biology and taxonomic classification.</title>
        <authorList>
            <person name="Goeker M."/>
        </authorList>
    </citation>
    <scope>NUCLEOTIDE SEQUENCE [LARGE SCALE GENOMIC DNA]</scope>
    <source>
        <strain evidence="3 4">DSM 103377</strain>
    </source>
</reference>
<dbReference type="InterPro" id="IPR050772">
    <property type="entry name" value="Hydratase-Decarb/MhpD_sf"/>
</dbReference>
<dbReference type="Pfam" id="PF01557">
    <property type="entry name" value="FAA_hydrolase"/>
    <property type="match status" value="1"/>
</dbReference>
<dbReference type="PANTHER" id="PTHR30143:SF0">
    <property type="entry name" value="2-KETO-4-PENTENOATE HYDRATASE"/>
    <property type="match status" value="1"/>
</dbReference>
<dbReference type="PANTHER" id="PTHR30143">
    <property type="entry name" value="ACID HYDRATASE"/>
    <property type="match status" value="1"/>
</dbReference>
<accession>A0A840X335</accession>
<dbReference type="RefSeq" id="WP_184011687.1">
    <property type="nucleotide sequence ID" value="NZ_JACIJS010000006.1"/>
</dbReference>
<feature type="domain" description="Fumarylacetoacetase-like C-terminal" evidence="2">
    <location>
        <begin position="82"/>
        <end position="243"/>
    </location>
</feature>
<name>A0A840X335_9RHOB</name>
<protein>
    <submittedName>
        <fullName evidence="3">2-keto-4-pentenoate hydratase</fullName>
    </submittedName>
</protein>
<dbReference type="Proteomes" id="UP000553766">
    <property type="component" value="Unassembled WGS sequence"/>
</dbReference>
<comment type="caution">
    <text evidence="3">The sequence shown here is derived from an EMBL/GenBank/DDBJ whole genome shotgun (WGS) entry which is preliminary data.</text>
</comment>